<dbReference type="EMBL" id="AKWF02000050">
    <property type="protein sequence ID" value="EMO63567.1"/>
    <property type="molecule type" value="Genomic_DNA"/>
</dbReference>
<sequence>MLKETYKGYTELPRGGYLIDTSEGYLQIGSPPETIKDTMGFEKKTPLVFILPNKFFHVEKGISTAELEFPIYYNFFLRQKKTFIVCTKEQKVQLITVLKESLMGPDNINLKSEYLNGEESFGFPDMKAEMAYFRGYKGLEDVVEFKVFDNDNKVCYGNVNILKLESGDFLIQDGEKKSKFREKWDLILSMISEKDRPNRFKLRLSGSHVLDRRTDSIPKITHPALSFG</sequence>
<proteinExistence type="predicted"/>
<dbReference type="AlphaFoldDB" id="M6W1G4"/>
<comment type="caution">
    <text evidence="1">The sequence shown here is derived from an EMBL/GenBank/DDBJ whole genome shotgun (WGS) entry which is preliminary data.</text>
</comment>
<evidence type="ECO:0000313" key="1">
    <source>
        <dbReference type="EMBL" id="EMO63567.1"/>
    </source>
</evidence>
<evidence type="ECO:0000313" key="2">
    <source>
        <dbReference type="Proteomes" id="UP000012159"/>
    </source>
</evidence>
<reference evidence="1 2" key="1">
    <citation type="submission" date="2013-01" db="EMBL/GenBank/DDBJ databases">
        <authorList>
            <person name="Harkins D.M."/>
            <person name="Durkin A.S."/>
            <person name="Brinkac L.M."/>
            <person name="Haft D.H."/>
            <person name="Selengut J.D."/>
            <person name="Sanka R."/>
            <person name="DePew J."/>
            <person name="Purushe J."/>
            <person name="Picardeau M."/>
            <person name="Werts C."/>
            <person name="Goarant C."/>
            <person name="Vinetz J.M."/>
            <person name="Sutton G.G."/>
            <person name="Nierman W.C."/>
            <person name="Fouts D.E."/>
        </authorList>
    </citation>
    <scope>NUCLEOTIDE SEQUENCE [LARGE SCALE GENOMIC DNA]</scope>
    <source>
        <strain evidence="1 2">200901868</strain>
    </source>
</reference>
<dbReference type="STRING" id="1192866.LEP1GSC133_0401"/>
<gene>
    <name evidence="1" type="ORF">LEP1GSC133_0401</name>
</gene>
<name>M6W1G4_LEPBO</name>
<accession>M6W1G4</accession>
<protein>
    <submittedName>
        <fullName evidence="1">Uncharacterized protein</fullName>
    </submittedName>
</protein>
<dbReference type="Proteomes" id="UP000012159">
    <property type="component" value="Unassembled WGS sequence"/>
</dbReference>
<organism evidence="1 2">
    <name type="scientific">Leptospira borgpetersenii serovar Pomona str. 200901868</name>
    <dbReference type="NCBI Taxonomy" id="1192866"/>
    <lineage>
        <taxon>Bacteria</taxon>
        <taxon>Pseudomonadati</taxon>
        <taxon>Spirochaetota</taxon>
        <taxon>Spirochaetia</taxon>
        <taxon>Leptospirales</taxon>
        <taxon>Leptospiraceae</taxon>
        <taxon>Leptospira</taxon>
    </lineage>
</organism>